<dbReference type="RefSeq" id="WP_053767989.1">
    <property type="nucleotide sequence ID" value="NZ_LHCI01000106.1"/>
</dbReference>
<name>A0A0N0BM27_THEAQ</name>
<comment type="caution">
    <text evidence="1">The sequence shown here is derived from an EMBL/GenBank/DDBJ whole genome shotgun (WGS) entry which is preliminary data.</text>
</comment>
<proteinExistence type="predicted"/>
<sequence length="63" mass="7094">MGEAAQPRPLSLEAYLEWEAQSPERHELVEGHGIHTEGQVFLPCVDAPLDLHALYEDVELERA</sequence>
<accession>A0A0N0BM27</accession>
<reference evidence="1 2" key="1">
    <citation type="submission" date="2015-07" db="EMBL/GenBank/DDBJ databases">
        <authorList>
            <person name="Noorani M."/>
        </authorList>
    </citation>
    <scope>NUCLEOTIDE SEQUENCE [LARGE SCALE GENOMIC DNA]</scope>
    <source>
        <strain evidence="2">ATCC 25104 / DSM 625 / JCM 10724 / NBRC 103206 / NCIMB 11243 / YT-1</strain>
    </source>
</reference>
<dbReference type="Proteomes" id="UP000037685">
    <property type="component" value="Unassembled WGS sequence"/>
</dbReference>
<organism evidence="1 2">
    <name type="scientific">Thermus aquaticus</name>
    <dbReference type="NCBI Taxonomy" id="271"/>
    <lineage>
        <taxon>Bacteria</taxon>
        <taxon>Thermotogati</taxon>
        <taxon>Deinococcota</taxon>
        <taxon>Deinococci</taxon>
        <taxon>Thermales</taxon>
        <taxon>Thermaceae</taxon>
        <taxon>Thermus</taxon>
    </lineage>
</organism>
<evidence type="ECO:0000313" key="1">
    <source>
        <dbReference type="EMBL" id="KOX90420.1"/>
    </source>
</evidence>
<dbReference type="EMBL" id="LHCI01000106">
    <property type="protein sequence ID" value="KOX90420.1"/>
    <property type="molecule type" value="Genomic_DNA"/>
</dbReference>
<evidence type="ECO:0000313" key="2">
    <source>
        <dbReference type="Proteomes" id="UP000037685"/>
    </source>
</evidence>
<dbReference type="AlphaFoldDB" id="A0A0N0BM27"/>
<protein>
    <submittedName>
        <fullName evidence="1">Uncharacterized protein</fullName>
    </submittedName>
</protein>
<gene>
    <name evidence="1" type="ORF">BVI061214_01611</name>
</gene>